<dbReference type="PROSITE" id="PS51168">
    <property type="entry name" value="CHORISMATE_MUT_2"/>
    <property type="match status" value="1"/>
</dbReference>
<dbReference type="Proteomes" id="UP001230220">
    <property type="component" value="Unassembled WGS sequence"/>
</dbReference>
<evidence type="ECO:0000256" key="13">
    <source>
        <dbReference type="ARBA" id="ARBA00023235"/>
    </source>
</evidence>
<dbReference type="PROSITE" id="PS51171">
    <property type="entry name" value="PREPHENATE_DEHYDR_3"/>
    <property type="match status" value="1"/>
</dbReference>
<dbReference type="CDD" id="cd04905">
    <property type="entry name" value="ACT_CM-PDT"/>
    <property type="match status" value="1"/>
</dbReference>
<evidence type="ECO:0000256" key="15">
    <source>
        <dbReference type="ARBA" id="ARBA00023268"/>
    </source>
</evidence>
<dbReference type="NCBIfam" id="TIGR01805">
    <property type="entry name" value="CM_mono_grmpos"/>
    <property type="match status" value="1"/>
</dbReference>
<evidence type="ECO:0000256" key="8">
    <source>
        <dbReference type="ARBA" id="ARBA00021872"/>
    </source>
</evidence>
<keyword evidence="9" id="KW-0963">Cytoplasm</keyword>
<dbReference type="InterPro" id="IPR002701">
    <property type="entry name" value="CM_II_prokaryot"/>
</dbReference>
<evidence type="ECO:0000256" key="17">
    <source>
        <dbReference type="ARBA" id="ARBA00031520"/>
    </source>
</evidence>
<evidence type="ECO:0000256" key="16">
    <source>
        <dbReference type="ARBA" id="ARBA00031175"/>
    </source>
</evidence>
<comment type="function">
    <text evidence="2">Catalyzes the Claisen rearrangement of chorismate to prephenate and the decarboxylation/dehydration of prephenate to phenylpyruvate.</text>
</comment>
<evidence type="ECO:0000256" key="18">
    <source>
        <dbReference type="ARBA" id="ARBA00047848"/>
    </source>
</evidence>
<dbReference type="PIRSF" id="PIRSF001500">
    <property type="entry name" value="Chor_mut_pdt_Ppr"/>
    <property type="match status" value="1"/>
</dbReference>
<sequence length="355" mass="40777">MNKLENARKQINHIDKEMAELFEKRMQAVEDVVDYKLSNQMPVLDSSRERELIDKNLKYINDCKYRDSYLSFLHHMLEVSKDYQKQIINRDVIAYQGTYGAFSYIASTKIFENHKYRSYPTFEDVFKAVESQEVSYGVIPFENSFTGEVGEVSDLLREYNVYIIDTYDLKVDQNLLGKKGASAQTIKKVYSHPQAISQSSQFLKGRGYEIMPYPNTALAAKFVSEQDRDDLAAIASKETAELFGLEILESNIHTSGDNTTRFIVISKQLKPQGTNFQMLFTTKNETGALAEAINLIASYGFNMESIKSRAIPNEPWSYYFHVELEGELESKQTKEMLKKLEDICTDIKILGSYTK</sequence>
<reference evidence="22 23" key="1">
    <citation type="submission" date="2023-07" db="EMBL/GenBank/DDBJ databases">
        <title>Genomic Encyclopedia of Type Strains, Phase IV (KMG-IV): sequencing the most valuable type-strain genomes for metagenomic binning, comparative biology and taxonomic classification.</title>
        <authorList>
            <person name="Goeker M."/>
        </authorList>
    </citation>
    <scope>NUCLEOTIDE SEQUENCE [LARGE SCALE GENOMIC DNA]</scope>
    <source>
        <strain evidence="22 23">DSM 16784</strain>
    </source>
</reference>
<evidence type="ECO:0000256" key="12">
    <source>
        <dbReference type="ARBA" id="ARBA00023222"/>
    </source>
</evidence>
<dbReference type="EC" id="4.2.1.51" evidence="6"/>
<keyword evidence="11" id="KW-0057">Aromatic amino acid biosynthesis</keyword>
<dbReference type="EMBL" id="JAUSUR010000003">
    <property type="protein sequence ID" value="MDQ0361038.1"/>
    <property type="molecule type" value="Genomic_DNA"/>
</dbReference>
<keyword evidence="15" id="KW-0511">Multifunctional enzyme</keyword>
<dbReference type="InterPro" id="IPR036263">
    <property type="entry name" value="Chorismate_II_sf"/>
</dbReference>
<evidence type="ECO:0000256" key="5">
    <source>
        <dbReference type="ARBA" id="ARBA00004817"/>
    </source>
</evidence>
<dbReference type="SMART" id="SM00830">
    <property type="entry name" value="CM_2"/>
    <property type="match status" value="1"/>
</dbReference>
<gene>
    <name evidence="22" type="ORF">J2S15_001785</name>
</gene>
<keyword evidence="23" id="KW-1185">Reference proteome</keyword>
<name>A0ABU0E2B6_9FIRM</name>
<dbReference type="GO" id="GO:0004664">
    <property type="term" value="F:prephenate dehydratase activity"/>
    <property type="evidence" value="ECO:0007669"/>
    <property type="project" value="UniProtKB-EC"/>
</dbReference>
<evidence type="ECO:0000256" key="2">
    <source>
        <dbReference type="ARBA" id="ARBA00002364"/>
    </source>
</evidence>
<protein>
    <recommendedName>
        <fullName evidence="7">Bifunctional chorismate mutase/prephenate dehydratase</fullName>
        <ecNumber evidence="6">4.2.1.51</ecNumber>
    </recommendedName>
    <alternativeName>
        <fullName evidence="17">Chorismate mutase-prephenate dehydratase</fullName>
    </alternativeName>
    <alternativeName>
        <fullName evidence="8">Prephenate dehydratase</fullName>
    </alternativeName>
    <alternativeName>
        <fullName evidence="16">p-protein</fullName>
    </alternativeName>
</protein>
<dbReference type="CDD" id="cd13631">
    <property type="entry name" value="PBP2_Ct-PDT_like"/>
    <property type="match status" value="1"/>
</dbReference>
<keyword evidence="13 22" id="KW-0413">Isomerase</keyword>
<comment type="catalytic activity">
    <reaction evidence="18">
        <text>prephenate + H(+) = 3-phenylpyruvate + CO2 + H2O</text>
        <dbReference type="Rhea" id="RHEA:21648"/>
        <dbReference type="ChEBI" id="CHEBI:15377"/>
        <dbReference type="ChEBI" id="CHEBI:15378"/>
        <dbReference type="ChEBI" id="CHEBI:16526"/>
        <dbReference type="ChEBI" id="CHEBI:18005"/>
        <dbReference type="ChEBI" id="CHEBI:29934"/>
        <dbReference type="EC" id="4.2.1.51"/>
    </reaction>
</comment>
<dbReference type="Gene3D" id="3.30.70.260">
    <property type="match status" value="1"/>
</dbReference>
<dbReference type="InterPro" id="IPR045865">
    <property type="entry name" value="ACT-like_dom_sf"/>
</dbReference>
<dbReference type="InterPro" id="IPR001086">
    <property type="entry name" value="Preph_deHydtase"/>
</dbReference>
<dbReference type="PANTHER" id="PTHR21022">
    <property type="entry name" value="PREPHENATE DEHYDRATASE P PROTEIN"/>
    <property type="match status" value="1"/>
</dbReference>
<dbReference type="GO" id="GO:0004106">
    <property type="term" value="F:chorismate mutase activity"/>
    <property type="evidence" value="ECO:0007669"/>
    <property type="project" value="UniProtKB-EC"/>
</dbReference>
<dbReference type="InterPro" id="IPR036979">
    <property type="entry name" value="CM_dom_sf"/>
</dbReference>
<dbReference type="Pfam" id="PF01817">
    <property type="entry name" value="CM_2"/>
    <property type="match status" value="1"/>
</dbReference>
<dbReference type="Gene3D" id="1.20.59.10">
    <property type="entry name" value="Chorismate mutase"/>
    <property type="match status" value="1"/>
</dbReference>
<comment type="catalytic activity">
    <reaction evidence="1">
        <text>chorismate = prephenate</text>
        <dbReference type="Rhea" id="RHEA:13897"/>
        <dbReference type="ChEBI" id="CHEBI:29748"/>
        <dbReference type="ChEBI" id="CHEBI:29934"/>
        <dbReference type="EC" id="5.4.99.5"/>
    </reaction>
</comment>
<dbReference type="PANTHER" id="PTHR21022:SF19">
    <property type="entry name" value="PREPHENATE DEHYDRATASE-RELATED"/>
    <property type="match status" value="1"/>
</dbReference>
<evidence type="ECO:0000256" key="11">
    <source>
        <dbReference type="ARBA" id="ARBA00023141"/>
    </source>
</evidence>
<feature type="domain" description="Chorismate mutase" evidence="19">
    <location>
        <begin position="1"/>
        <end position="88"/>
    </location>
</feature>
<comment type="caution">
    <text evidence="22">The sequence shown here is derived from an EMBL/GenBank/DDBJ whole genome shotgun (WGS) entry which is preliminary data.</text>
</comment>
<feature type="domain" description="Prephenate dehydratase" evidence="20">
    <location>
        <begin position="92"/>
        <end position="267"/>
    </location>
</feature>
<feature type="domain" description="ACT" evidence="21">
    <location>
        <begin position="277"/>
        <end position="354"/>
    </location>
</feature>
<evidence type="ECO:0000256" key="14">
    <source>
        <dbReference type="ARBA" id="ARBA00023239"/>
    </source>
</evidence>
<evidence type="ECO:0000256" key="7">
    <source>
        <dbReference type="ARBA" id="ARBA00014401"/>
    </source>
</evidence>
<dbReference type="SUPFAM" id="SSF48600">
    <property type="entry name" value="Chorismate mutase II"/>
    <property type="match status" value="1"/>
</dbReference>
<comment type="pathway">
    <text evidence="4">Amino-acid biosynthesis; L-phenylalanine biosynthesis; phenylpyruvate from prephenate: step 1/1.</text>
</comment>
<evidence type="ECO:0000259" key="19">
    <source>
        <dbReference type="PROSITE" id="PS51168"/>
    </source>
</evidence>
<evidence type="ECO:0000256" key="9">
    <source>
        <dbReference type="ARBA" id="ARBA00022490"/>
    </source>
</evidence>
<evidence type="ECO:0000256" key="6">
    <source>
        <dbReference type="ARBA" id="ARBA00013147"/>
    </source>
</evidence>
<dbReference type="InterPro" id="IPR008242">
    <property type="entry name" value="Chor_mutase/pphenate_deHydtase"/>
</dbReference>
<evidence type="ECO:0000313" key="22">
    <source>
        <dbReference type="EMBL" id="MDQ0361038.1"/>
    </source>
</evidence>
<dbReference type="SUPFAM" id="SSF53850">
    <property type="entry name" value="Periplasmic binding protein-like II"/>
    <property type="match status" value="1"/>
</dbReference>
<dbReference type="InterPro" id="IPR002912">
    <property type="entry name" value="ACT_dom"/>
</dbReference>
<evidence type="ECO:0000256" key="10">
    <source>
        <dbReference type="ARBA" id="ARBA00022605"/>
    </source>
</evidence>
<proteinExistence type="predicted"/>
<keyword evidence="12" id="KW-0584">Phenylalanine biosynthesis</keyword>
<dbReference type="InterPro" id="IPR011279">
    <property type="entry name" value="Chorismate_mutase_GmP"/>
</dbReference>
<keyword evidence="10" id="KW-0028">Amino-acid biosynthesis</keyword>
<evidence type="ECO:0000313" key="23">
    <source>
        <dbReference type="Proteomes" id="UP001230220"/>
    </source>
</evidence>
<dbReference type="PROSITE" id="PS51671">
    <property type="entry name" value="ACT"/>
    <property type="match status" value="1"/>
</dbReference>
<evidence type="ECO:0000259" key="21">
    <source>
        <dbReference type="PROSITE" id="PS51671"/>
    </source>
</evidence>
<evidence type="ECO:0000259" key="20">
    <source>
        <dbReference type="PROSITE" id="PS51171"/>
    </source>
</evidence>
<dbReference type="RefSeq" id="WP_307407423.1">
    <property type="nucleotide sequence ID" value="NZ_JAUSUR010000003.1"/>
</dbReference>
<evidence type="ECO:0000256" key="1">
    <source>
        <dbReference type="ARBA" id="ARBA00000824"/>
    </source>
</evidence>
<accession>A0ABU0E2B6</accession>
<comment type="subcellular location">
    <subcellularLocation>
        <location evidence="3">Cytoplasm</location>
    </subcellularLocation>
</comment>
<evidence type="ECO:0000256" key="3">
    <source>
        <dbReference type="ARBA" id="ARBA00004496"/>
    </source>
</evidence>
<evidence type="ECO:0000256" key="4">
    <source>
        <dbReference type="ARBA" id="ARBA00004741"/>
    </source>
</evidence>
<keyword evidence="14 22" id="KW-0456">Lyase</keyword>
<dbReference type="SUPFAM" id="SSF55021">
    <property type="entry name" value="ACT-like"/>
    <property type="match status" value="1"/>
</dbReference>
<dbReference type="Pfam" id="PF00800">
    <property type="entry name" value="PDT"/>
    <property type="match status" value="1"/>
</dbReference>
<comment type="pathway">
    <text evidence="5">Metabolic intermediate biosynthesis; prephenate biosynthesis; prephenate from chorismate: step 1/1.</text>
</comment>
<organism evidence="22 23">
    <name type="scientific">Breznakia pachnodae</name>
    <dbReference type="NCBI Taxonomy" id="265178"/>
    <lineage>
        <taxon>Bacteria</taxon>
        <taxon>Bacillati</taxon>
        <taxon>Bacillota</taxon>
        <taxon>Erysipelotrichia</taxon>
        <taxon>Erysipelotrichales</taxon>
        <taxon>Erysipelotrichaceae</taxon>
        <taxon>Breznakia</taxon>
    </lineage>
</organism>
<dbReference type="Gene3D" id="3.40.190.10">
    <property type="entry name" value="Periplasmic binding protein-like II"/>
    <property type="match status" value="2"/>
</dbReference>